<keyword evidence="2" id="KW-0235">DNA replication</keyword>
<evidence type="ECO:0000256" key="7">
    <source>
        <dbReference type="SAM" id="MobiDB-lite"/>
    </source>
</evidence>
<dbReference type="STRING" id="1296120.A0A1B9GPH5"/>
<dbReference type="Proteomes" id="UP000092666">
    <property type="component" value="Unassembled WGS sequence"/>
</dbReference>
<sequence length="307" mass="33335">MRIHLPLHASQFASPAVASSSSSSNSPLITLGGDLVLIELQGELSYEGDELADGVIGVIGLDRPDKPTLHLGAHHLLHGKFVNLQKPYAVIRRVVAGANSNIDGAAAGTGVALEGDAEEEEEEEEGKEEEEEEEEEDGKLFEDNPDADLLPTTPRKRRRVDGNDRGRNDIDTPDSSPMSSIATPRTPLDYSSELDMSSPARYPEDGSDTDDDDEDGDGDGGDVENGRESKRSRLDQSGTGINSKSNSRMKKQKKTSTTAKQKQAEERRSVEESRARTRHYEVVGVVRKKVVFALRPEPLVAPTILPA</sequence>
<dbReference type="Pfam" id="PF09696">
    <property type="entry name" value="Ctf8"/>
    <property type="match status" value="1"/>
</dbReference>
<feature type="compositionally biased region" description="Polar residues" evidence="7">
    <location>
        <begin position="173"/>
        <end position="183"/>
    </location>
</feature>
<keyword evidence="9" id="KW-1185">Reference proteome</keyword>
<feature type="compositionally biased region" description="Acidic residues" evidence="7">
    <location>
        <begin position="205"/>
        <end position="222"/>
    </location>
</feature>
<dbReference type="GO" id="GO:0031390">
    <property type="term" value="C:Ctf18 RFC-like complex"/>
    <property type="evidence" value="ECO:0007669"/>
    <property type="project" value="InterPro"/>
</dbReference>
<dbReference type="PANTHER" id="PTHR28605:SF1">
    <property type="entry name" value="CHROMOSOME TRANSMISSION FIDELITY FACTOR 8"/>
    <property type="match status" value="1"/>
</dbReference>
<evidence type="ECO:0008006" key="10">
    <source>
        <dbReference type="Google" id="ProtNLM"/>
    </source>
</evidence>
<comment type="similarity">
    <text evidence="6">Belongs to the CTF8 family.</text>
</comment>
<keyword evidence="3" id="KW-0238">DNA-binding</keyword>
<dbReference type="EMBL" id="KV700129">
    <property type="protein sequence ID" value="OCF32715.1"/>
    <property type="molecule type" value="Genomic_DNA"/>
</dbReference>
<dbReference type="InterPro" id="IPR018607">
    <property type="entry name" value="Ctf8"/>
</dbReference>
<reference evidence="9" key="2">
    <citation type="submission" date="2013-12" db="EMBL/GenBank/DDBJ databases">
        <title>Evolution of pathogenesis and genome organization in the Tremellales.</title>
        <authorList>
            <person name="Cuomo C."/>
            <person name="Litvintseva A."/>
            <person name="Heitman J."/>
            <person name="Chen Y."/>
            <person name="Sun S."/>
            <person name="Springer D."/>
            <person name="Dromer F."/>
            <person name="Young S."/>
            <person name="Zeng Q."/>
            <person name="Chapman S."/>
            <person name="Gujja S."/>
            <person name="Saif S."/>
            <person name="Birren B."/>
        </authorList>
    </citation>
    <scope>NUCLEOTIDE SEQUENCE [LARGE SCALE GENOMIC DNA]</scope>
    <source>
        <strain evidence="9">BCC8398</strain>
    </source>
</reference>
<comment type="subcellular location">
    <subcellularLocation>
        <location evidence="1">Nucleus</location>
    </subcellularLocation>
</comment>
<evidence type="ECO:0000313" key="8">
    <source>
        <dbReference type="EMBL" id="OCF32715.1"/>
    </source>
</evidence>
<organism evidence="8 9">
    <name type="scientific">Kwoniella heveanensis BCC8398</name>
    <dbReference type="NCBI Taxonomy" id="1296120"/>
    <lineage>
        <taxon>Eukaryota</taxon>
        <taxon>Fungi</taxon>
        <taxon>Dikarya</taxon>
        <taxon>Basidiomycota</taxon>
        <taxon>Agaricomycotina</taxon>
        <taxon>Tremellomycetes</taxon>
        <taxon>Tremellales</taxon>
        <taxon>Cryptococcaceae</taxon>
        <taxon>Kwoniella</taxon>
    </lineage>
</organism>
<evidence type="ECO:0000256" key="2">
    <source>
        <dbReference type="ARBA" id="ARBA00022705"/>
    </source>
</evidence>
<evidence type="ECO:0000256" key="3">
    <source>
        <dbReference type="ARBA" id="ARBA00023125"/>
    </source>
</evidence>
<evidence type="ECO:0000256" key="5">
    <source>
        <dbReference type="ARBA" id="ARBA00023306"/>
    </source>
</evidence>
<keyword evidence="4" id="KW-0539">Nucleus</keyword>
<proteinExistence type="inferred from homology"/>
<protein>
    <recommendedName>
        <fullName evidence="10">Chromosome transmission fidelity protein 8</fullName>
    </recommendedName>
</protein>
<dbReference type="GO" id="GO:0007064">
    <property type="term" value="P:mitotic sister chromatid cohesion"/>
    <property type="evidence" value="ECO:0007669"/>
    <property type="project" value="InterPro"/>
</dbReference>
<evidence type="ECO:0000313" key="9">
    <source>
        <dbReference type="Proteomes" id="UP000092666"/>
    </source>
</evidence>
<feature type="compositionally biased region" description="Polar residues" evidence="7">
    <location>
        <begin position="235"/>
        <end position="246"/>
    </location>
</feature>
<feature type="compositionally biased region" description="Basic and acidic residues" evidence="7">
    <location>
        <begin position="224"/>
        <end position="234"/>
    </location>
</feature>
<feature type="compositionally biased region" description="Basic and acidic residues" evidence="7">
    <location>
        <begin position="160"/>
        <end position="170"/>
    </location>
</feature>
<accession>A0A1B9GPH5</accession>
<gene>
    <name evidence="8" type="ORF">I316_05636</name>
</gene>
<dbReference type="AlphaFoldDB" id="A0A1B9GPH5"/>
<dbReference type="GO" id="GO:0006260">
    <property type="term" value="P:DNA replication"/>
    <property type="evidence" value="ECO:0007669"/>
    <property type="project" value="UniProtKB-KW"/>
</dbReference>
<feature type="region of interest" description="Disordered" evidence="7">
    <location>
        <begin position="103"/>
        <end position="276"/>
    </location>
</feature>
<dbReference type="GO" id="GO:0003677">
    <property type="term" value="F:DNA binding"/>
    <property type="evidence" value="ECO:0007669"/>
    <property type="project" value="UniProtKB-KW"/>
</dbReference>
<feature type="compositionally biased region" description="Basic and acidic residues" evidence="7">
    <location>
        <begin position="262"/>
        <end position="276"/>
    </location>
</feature>
<reference evidence="8 9" key="1">
    <citation type="submission" date="2013-07" db="EMBL/GenBank/DDBJ databases">
        <title>The Genome Sequence of Cryptococcus heveanensis BCC8398.</title>
        <authorList>
            <consortium name="The Broad Institute Genome Sequencing Platform"/>
            <person name="Cuomo C."/>
            <person name="Litvintseva A."/>
            <person name="Chen Y."/>
            <person name="Heitman J."/>
            <person name="Sun S."/>
            <person name="Springer D."/>
            <person name="Dromer F."/>
            <person name="Young S.K."/>
            <person name="Zeng Q."/>
            <person name="Gargeya S."/>
            <person name="Fitzgerald M."/>
            <person name="Abouelleil A."/>
            <person name="Alvarado L."/>
            <person name="Berlin A.M."/>
            <person name="Chapman S.B."/>
            <person name="Dewar J."/>
            <person name="Goldberg J."/>
            <person name="Griggs A."/>
            <person name="Gujja S."/>
            <person name="Hansen M."/>
            <person name="Howarth C."/>
            <person name="Imamovic A."/>
            <person name="Larimer J."/>
            <person name="McCowan C."/>
            <person name="Murphy C."/>
            <person name="Pearson M."/>
            <person name="Priest M."/>
            <person name="Roberts A."/>
            <person name="Saif S."/>
            <person name="Shea T."/>
            <person name="Sykes S."/>
            <person name="Wortman J."/>
            <person name="Nusbaum C."/>
            <person name="Birren B."/>
        </authorList>
    </citation>
    <scope>NUCLEOTIDE SEQUENCE [LARGE SCALE GENOMIC DNA]</scope>
    <source>
        <strain evidence="8 9">BCC8398</strain>
    </source>
</reference>
<keyword evidence="5" id="KW-0131">Cell cycle</keyword>
<evidence type="ECO:0000256" key="6">
    <source>
        <dbReference type="ARBA" id="ARBA00038447"/>
    </source>
</evidence>
<evidence type="ECO:0000256" key="4">
    <source>
        <dbReference type="ARBA" id="ARBA00023242"/>
    </source>
</evidence>
<dbReference type="OrthoDB" id="121932at2759"/>
<name>A0A1B9GPH5_9TREE</name>
<evidence type="ECO:0000256" key="1">
    <source>
        <dbReference type="ARBA" id="ARBA00004123"/>
    </source>
</evidence>
<feature type="compositionally biased region" description="Acidic residues" evidence="7">
    <location>
        <begin position="115"/>
        <end position="137"/>
    </location>
</feature>
<dbReference type="PANTHER" id="PTHR28605">
    <property type="entry name" value="CTF8, CHROMOSOME TRANSMISSION FIDELITY FACTOR 8 HOMOLOG (S. CEREVISIAE)"/>
    <property type="match status" value="1"/>
</dbReference>